<dbReference type="EMBL" id="BFBB01000008">
    <property type="protein sequence ID" value="GBF51483.1"/>
    <property type="molecule type" value="Genomic_DNA"/>
</dbReference>
<name>A0A2P2E3L3_9LEPT</name>
<evidence type="ECO:0008006" key="4">
    <source>
        <dbReference type="Google" id="ProtNLM"/>
    </source>
</evidence>
<evidence type="ECO:0000256" key="1">
    <source>
        <dbReference type="SAM" id="SignalP"/>
    </source>
</evidence>
<comment type="caution">
    <text evidence="2">The sequence shown here is derived from an EMBL/GenBank/DDBJ whole genome shotgun (WGS) entry which is preliminary data.</text>
</comment>
<dbReference type="OrthoDB" id="331523at2"/>
<dbReference type="AlphaFoldDB" id="A0A2P2E3L3"/>
<protein>
    <recommendedName>
        <fullName evidence="4">Lipoprotein</fullName>
    </recommendedName>
</protein>
<evidence type="ECO:0000313" key="2">
    <source>
        <dbReference type="EMBL" id="GBF51483.1"/>
    </source>
</evidence>
<keyword evidence="1" id="KW-0732">Signal</keyword>
<reference evidence="2 3" key="1">
    <citation type="submission" date="2018-02" db="EMBL/GenBank/DDBJ databases">
        <title>Novel Leptospira species isolated from soil and water in Japan.</title>
        <authorList>
            <person name="Nakao R."/>
            <person name="Masuzawa T."/>
        </authorList>
    </citation>
    <scope>NUCLEOTIDE SEQUENCE [LARGE SCALE GENOMIC DNA]</scope>
    <source>
        <strain evidence="2 3">YH101</strain>
    </source>
</reference>
<sequence>MKPLQFLSFFILFLSLCVTSVFAQDTINSKELISDDKMECYSIPTEIDRLEYQKSLKCVSKDAICFIVEGFAMSCIPRNGRYPEQIPNLNPKPTN</sequence>
<gene>
    <name evidence="2" type="ORF">LPTSP4_30210</name>
</gene>
<feature type="signal peptide" evidence="1">
    <location>
        <begin position="1"/>
        <end position="23"/>
    </location>
</feature>
<keyword evidence="3" id="KW-1185">Reference proteome</keyword>
<evidence type="ECO:0000313" key="3">
    <source>
        <dbReference type="Proteomes" id="UP000245133"/>
    </source>
</evidence>
<accession>A0A2P2E3L3</accession>
<organism evidence="2 3">
    <name type="scientific">Leptospira ryugenii</name>
    <dbReference type="NCBI Taxonomy" id="1917863"/>
    <lineage>
        <taxon>Bacteria</taxon>
        <taxon>Pseudomonadati</taxon>
        <taxon>Spirochaetota</taxon>
        <taxon>Spirochaetia</taxon>
        <taxon>Leptospirales</taxon>
        <taxon>Leptospiraceae</taxon>
        <taxon>Leptospira</taxon>
    </lineage>
</organism>
<dbReference type="RefSeq" id="WP_108977815.1">
    <property type="nucleotide sequence ID" value="NZ_BFBB01000008.1"/>
</dbReference>
<dbReference type="Proteomes" id="UP000245133">
    <property type="component" value="Unassembled WGS sequence"/>
</dbReference>
<feature type="chain" id="PRO_5015123564" description="Lipoprotein" evidence="1">
    <location>
        <begin position="24"/>
        <end position="95"/>
    </location>
</feature>
<proteinExistence type="predicted"/>